<dbReference type="RefSeq" id="WP_073235999.1">
    <property type="nucleotide sequence ID" value="NZ_FQUY01000003.1"/>
</dbReference>
<dbReference type="EMBL" id="FQUY01000003">
    <property type="protein sequence ID" value="SHE60765.1"/>
    <property type="molecule type" value="Genomic_DNA"/>
</dbReference>
<dbReference type="OrthoDB" id="1786654at2"/>
<reference evidence="3" key="1">
    <citation type="submission" date="2016-11" db="EMBL/GenBank/DDBJ databases">
        <authorList>
            <person name="Varghese N."/>
            <person name="Submissions S."/>
        </authorList>
    </citation>
    <scope>NUCLEOTIDE SEQUENCE [LARGE SCALE GENOMIC DNA]</scope>
    <source>
        <strain evidence="3">DSM 12395</strain>
    </source>
</reference>
<name>A0A1M4UVQ0_9FIRM</name>
<sequence>MYKVNLLPEYLQHRDVAICKRKLLVLGGSGIVLLSLLIGYGIFYLQFISDQHRLDRDTEELAKLRPRVAEIQRLKGEIKAKQEQYYTFSRILEKRLSWHRMLQDLSLALPRDTWINRLEIKKVERPPGSGGFASSGYKPVAEVKVESAESKGKPVSNLQSPPVPNVMYLYGTCWTMGSVGVLVNNLSRLPYFDSVKLVEAKHDKEKGIILFELAASVRGGEWDVKEIPKSQP</sequence>
<gene>
    <name evidence="2" type="ORF">SAMN02745133_00776</name>
</gene>
<keyword evidence="1" id="KW-1133">Transmembrane helix</keyword>
<evidence type="ECO:0000313" key="2">
    <source>
        <dbReference type="EMBL" id="SHE60765.1"/>
    </source>
</evidence>
<organism evidence="2 3">
    <name type="scientific">Desulforamulus putei DSM 12395</name>
    <dbReference type="NCBI Taxonomy" id="1121429"/>
    <lineage>
        <taxon>Bacteria</taxon>
        <taxon>Bacillati</taxon>
        <taxon>Bacillota</taxon>
        <taxon>Clostridia</taxon>
        <taxon>Eubacteriales</taxon>
        <taxon>Peptococcaceae</taxon>
        <taxon>Desulforamulus</taxon>
    </lineage>
</organism>
<evidence type="ECO:0000256" key="1">
    <source>
        <dbReference type="SAM" id="Phobius"/>
    </source>
</evidence>
<accession>A0A1M4UVQ0</accession>
<keyword evidence="1" id="KW-0812">Transmembrane</keyword>
<dbReference type="PANTHER" id="PTHR40278">
    <property type="entry name" value="DNA UTILIZATION PROTEIN HOFN"/>
    <property type="match status" value="1"/>
</dbReference>
<keyword evidence="1" id="KW-0472">Membrane</keyword>
<evidence type="ECO:0000313" key="3">
    <source>
        <dbReference type="Proteomes" id="UP000184148"/>
    </source>
</evidence>
<proteinExistence type="predicted"/>
<dbReference type="STRING" id="1121429.SAMN02745133_00776"/>
<feature type="transmembrane region" description="Helical" evidence="1">
    <location>
        <begin position="23"/>
        <end position="45"/>
    </location>
</feature>
<protein>
    <submittedName>
        <fullName evidence="2">Type IV pilus assembly protein PilN</fullName>
    </submittedName>
</protein>
<dbReference type="Proteomes" id="UP000184148">
    <property type="component" value="Unassembled WGS sequence"/>
</dbReference>
<dbReference type="AlphaFoldDB" id="A0A1M4UVQ0"/>
<keyword evidence="3" id="KW-1185">Reference proteome</keyword>
<dbReference type="PANTHER" id="PTHR40278:SF1">
    <property type="entry name" value="DNA UTILIZATION PROTEIN HOFN"/>
    <property type="match status" value="1"/>
</dbReference>
<dbReference type="InterPro" id="IPR052534">
    <property type="entry name" value="Extracell_DNA_Util/SecSys_Comp"/>
</dbReference>